<evidence type="ECO:0000313" key="7">
    <source>
        <dbReference type="EMBL" id="KAL0271275.1"/>
    </source>
</evidence>
<dbReference type="PROSITE" id="PS50835">
    <property type="entry name" value="IG_LIKE"/>
    <property type="match status" value="1"/>
</dbReference>
<evidence type="ECO:0000256" key="3">
    <source>
        <dbReference type="ARBA" id="ARBA00023157"/>
    </source>
</evidence>
<dbReference type="InterPro" id="IPR007110">
    <property type="entry name" value="Ig-like_dom"/>
</dbReference>
<proteinExistence type="predicted"/>
<evidence type="ECO:0000256" key="1">
    <source>
        <dbReference type="ARBA" id="ARBA00022692"/>
    </source>
</evidence>
<dbReference type="EMBL" id="JARGDH010000004">
    <property type="protein sequence ID" value="KAL0271275.1"/>
    <property type="molecule type" value="Genomic_DNA"/>
</dbReference>
<feature type="transmembrane region" description="Helical" evidence="4">
    <location>
        <begin position="245"/>
        <end position="269"/>
    </location>
</feature>
<feature type="chain" id="PRO_5043654679" description="Ig-like domain-containing protein" evidence="5">
    <location>
        <begin position="27"/>
        <end position="274"/>
    </location>
</feature>
<evidence type="ECO:0000256" key="5">
    <source>
        <dbReference type="SAM" id="SignalP"/>
    </source>
</evidence>
<dbReference type="InterPro" id="IPR036179">
    <property type="entry name" value="Ig-like_dom_sf"/>
</dbReference>
<dbReference type="PANTHER" id="PTHR21261:SF14">
    <property type="entry name" value="BEATEN PATH IV, ISOFORM B"/>
    <property type="match status" value="1"/>
</dbReference>
<dbReference type="InterPro" id="IPR013106">
    <property type="entry name" value="Ig_V-set"/>
</dbReference>
<evidence type="ECO:0000256" key="2">
    <source>
        <dbReference type="ARBA" id="ARBA00022989"/>
    </source>
</evidence>
<accession>A0AAW2HN89</accession>
<feature type="signal peptide" evidence="5">
    <location>
        <begin position="1"/>
        <end position="26"/>
    </location>
</feature>
<dbReference type="Pfam" id="PF08205">
    <property type="entry name" value="C2-set_2"/>
    <property type="match status" value="1"/>
</dbReference>
<feature type="domain" description="Ig-like" evidence="6">
    <location>
        <begin position="21"/>
        <end position="125"/>
    </location>
</feature>
<keyword evidence="4" id="KW-0472">Membrane</keyword>
<reference evidence="7" key="1">
    <citation type="journal article" date="2024" name="Gigascience">
        <title>Chromosome-level genome of the poultry shaft louse Menopon gallinae provides insight into the host-switching and adaptive evolution of parasitic lice.</title>
        <authorList>
            <person name="Xu Y."/>
            <person name="Ma L."/>
            <person name="Liu S."/>
            <person name="Liang Y."/>
            <person name="Liu Q."/>
            <person name="He Z."/>
            <person name="Tian L."/>
            <person name="Duan Y."/>
            <person name="Cai W."/>
            <person name="Li H."/>
            <person name="Song F."/>
        </authorList>
    </citation>
    <scope>NUCLEOTIDE SEQUENCE</scope>
    <source>
        <strain evidence="7">Cailab_2023a</strain>
    </source>
</reference>
<dbReference type="SUPFAM" id="SSF48726">
    <property type="entry name" value="Immunoglobulin"/>
    <property type="match status" value="2"/>
</dbReference>
<dbReference type="Pfam" id="PF07686">
    <property type="entry name" value="V-set"/>
    <property type="match status" value="1"/>
</dbReference>
<keyword evidence="3" id="KW-1015">Disulfide bond</keyword>
<gene>
    <name evidence="7" type="ORF">PYX00_008416</name>
</gene>
<dbReference type="InterPro" id="IPR013783">
    <property type="entry name" value="Ig-like_fold"/>
</dbReference>
<organism evidence="7">
    <name type="scientific">Menopon gallinae</name>
    <name type="common">poultry shaft louse</name>
    <dbReference type="NCBI Taxonomy" id="328185"/>
    <lineage>
        <taxon>Eukaryota</taxon>
        <taxon>Metazoa</taxon>
        <taxon>Ecdysozoa</taxon>
        <taxon>Arthropoda</taxon>
        <taxon>Hexapoda</taxon>
        <taxon>Insecta</taxon>
        <taxon>Pterygota</taxon>
        <taxon>Neoptera</taxon>
        <taxon>Paraneoptera</taxon>
        <taxon>Psocodea</taxon>
        <taxon>Troctomorpha</taxon>
        <taxon>Phthiraptera</taxon>
        <taxon>Amblycera</taxon>
        <taxon>Menoponidae</taxon>
        <taxon>Menopon</taxon>
    </lineage>
</organism>
<keyword evidence="5" id="KW-0732">Signal</keyword>
<evidence type="ECO:0000259" key="6">
    <source>
        <dbReference type="PROSITE" id="PS50835"/>
    </source>
</evidence>
<dbReference type="PANTHER" id="PTHR21261">
    <property type="entry name" value="BEAT PROTEIN"/>
    <property type="match status" value="1"/>
</dbReference>
<keyword evidence="2 4" id="KW-1133">Transmembrane helix</keyword>
<comment type="caution">
    <text evidence="7">The sequence shown here is derived from an EMBL/GenBank/DDBJ whole genome shotgun (WGS) entry which is preliminary data.</text>
</comment>
<sequence>MSEDFSVWFLLCVVFNVLVMPKDVHGLKLLRVAIPQFVAKGETATLRCEYKLENDRLYSVMWYKDHEEFYRFVPRNEPKQHSYRLEGIRVNHHHSDEQQVEIKVVSLKADGIYRCEVSAEAPSFTSVHGEGRMEVIALPSEDPEITGEQRVYSVGDVISLNCTSGKSYPAARLSWFVNDIEVGSDYEAVLQQHGLHTSIIGLKFVVKPHHFTEGRMVVRCVSTIHTGKNTVVEQRIVPPIDNREALLLVQGGGHATIASATTLLLLLLVSSILT</sequence>
<protein>
    <recommendedName>
        <fullName evidence="6">Ig-like domain-containing protein</fullName>
    </recommendedName>
</protein>
<dbReference type="AlphaFoldDB" id="A0AAW2HN89"/>
<evidence type="ECO:0000256" key="4">
    <source>
        <dbReference type="SAM" id="Phobius"/>
    </source>
</evidence>
<dbReference type="Gene3D" id="2.60.40.10">
    <property type="entry name" value="Immunoglobulins"/>
    <property type="match status" value="2"/>
</dbReference>
<dbReference type="InterPro" id="IPR013162">
    <property type="entry name" value="CD80_C2-set"/>
</dbReference>
<name>A0AAW2HN89_9NEOP</name>
<keyword evidence="1 4" id="KW-0812">Transmembrane</keyword>
<dbReference type="FunFam" id="2.60.40.10:FF:000437">
    <property type="entry name" value="Beat-IIIc, isoform A"/>
    <property type="match status" value="1"/>
</dbReference>